<dbReference type="EMBL" id="AP019870">
    <property type="protein sequence ID" value="BBN12270.1"/>
    <property type="molecule type" value="Genomic_DNA"/>
</dbReference>
<dbReference type="SMART" id="SM00733">
    <property type="entry name" value="Mterf"/>
    <property type="match status" value="9"/>
</dbReference>
<protein>
    <submittedName>
        <fullName evidence="6">Uncharacterized protein</fullName>
    </submittedName>
</protein>
<evidence type="ECO:0000313" key="6">
    <source>
        <dbReference type="EMBL" id="OAE28543.1"/>
    </source>
</evidence>
<keyword evidence="7" id="KW-1185">Reference proteome</keyword>
<dbReference type="PANTHER" id="PTHR13068:SF98">
    <property type="entry name" value="TRANSCRIPTION TERMINATION FACTOR MTERF2, CHLOROPLASTIC"/>
    <property type="match status" value="1"/>
</dbReference>
<evidence type="ECO:0000313" key="7">
    <source>
        <dbReference type="Proteomes" id="UP000077202"/>
    </source>
</evidence>
<evidence type="ECO:0000256" key="1">
    <source>
        <dbReference type="ARBA" id="ARBA00007692"/>
    </source>
</evidence>
<keyword evidence="2" id="KW-0805">Transcription regulation</keyword>
<dbReference type="InterPro" id="IPR038538">
    <property type="entry name" value="MTERF_sf"/>
</dbReference>
<dbReference type="Proteomes" id="UP001162541">
    <property type="component" value="Chromosome 5"/>
</dbReference>
<dbReference type="Gene3D" id="1.25.70.10">
    <property type="entry name" value="Transcription termination factor 3, mitochondrial"/>
    <property type="match status" value="1"/>
</dbReference>
<evidence type="ECO:0000313" key="8">
    <source>
        <dbReference type="Proteomes" id="UP001162541"/>
    </source>
</evidence>
<dbReference type="Proteomes" id="UP000077202">
    <property type="component" value="Unassembled WGS sequence"/>
</dbReference>
<dbReference type="InterPro" id="IPR003690">
    <property type="entry name" value="MTERF"/>
</dbReference>
<evidence type="ECO:0000256" key="2">
    <source>
        <dbReference type="ARBA" id="ARBA00022472"/>
    </source>
</evidence>
<dbReference type="GO" id="GO:0006353">
    <property type="term" value="P:DNA-templated transcription termination"/>
    <property type="evidence" value="ECO:0007669"/>
    <property type="project" value="UniProtKB-KW"/>
</dbReference>
<name>A0A176W740_MARPO</name>
<dbReference type="Pfam" id="PF02536">
    <property type="entry name" value="mTERF"/>
    <property type="match status" value="1"/>
</dbReference>
<reference evidence="6 7" key="1">
    <citation type="submission" date="2016-03" db="EMBL/GenBank/DDBJ databases">
        <title>Mechanisms controlling the formation of the plant cell surface in tip-growing cells are functionally conserved among land plants.</title>
        <authorList>
            <person name="Honkanen S."/>
            <person name="Jones V.A."/>
            <person name="Morieri G."/>
            <person name="Champion C."/>
            <person name="Hetherington A.J."/>
            <person name="Kelly S."/>
            <person name="Saint-Marcoux D."/>
            <person name="Proust H."/>
            <person name="Prescott H."/>
            <person name="Dolan L."/>
        </authorList>
    </citation>
    <scope>NUCLEOTIDE SEQUENCE [LARGE SCALE GENOMIC DNA]</scope>
    <source>
        <strain evidence="7">cv. Tak-1 and cv. Tak-2</strain>
        <tissue evidence="6">Whole gametophyte</tissue>
    </source>
</reference>
<keyword evidence="2" id="KW-0804">Transcription</keyword>
<comment type="similarity">
    <text evidence="1">Belongs to the mTERF family.</text>
</comment>
<keyword evidence="2" id="KW-0806">Transcription termination</keyword>
<feature type="region of interest" description="Disordered" evidence="4">
    <location>
        <begin position="128"/>
        <end position="175"/>
    </location>
</feature>
<evidence type="ECO:0000256" key="4">
    <source>
        <dbReference type="SAM" id="MobiDB-lite"/>
    </source>
</evidence>
<evidence type="ECO:0000256" key="3">
    <source>
        <dbReference type="ARBA" id="ARBA00022946"/>
    </source>
</evidence>
<dbReference type="EMBL" id="AP019870">
    <property type="protein sequence ID" value="BBN12269.1"/>
    <property type="molecule type" value="Genomic_DNA"/>
</dbReference>
<reference evidence="5" key="2">
    <citation type="journal article" date="2019" name="Curr. Biol.">
        <title>Chromatin organization in early land plants reveals an ancestral association between H3K27me3, transposons, and constitutive heterochromatin.</title>
        <authorList>
            <person name="Montgomery S.A."/>
            <person name="Tanizawa Y."/>
            <person name="Galik B."/>
            <person name="Wang N."/>
            <person name="Ito T."/>
            <person name="Mochizuki T."/>
            <person name="Akimcheva S."/>
            <person name="Bowman J."/>
            <person name="Cognat V."/>
            <person name="Drouard L."/>
            <person name="Ekker H."/>
            <person name="Houng S."/>
            <person name="Kohchi T."/>
            <person name="Lin S."/>
            <person name="Liu L.D."/>
            <person name="Nakamura Y."/>
            <person name="Valeeva L.R."/>
            <person name="Shakirov E.V."/>
            <person name="Shippen D.E."/>
            <person name="Wei W."/>
            <person name="Yagura M."/>
            <person name="Yamaoka S."/>
            <person name="Yamato K.T."/>
            <person name="Liu C."/>
            <person name="Berger F."/>
        </authorList>
    </citation>
    <scope>NUCLEOTIDE SEQUENCE [LARGE SCALE GENOMIC DNA]</scope>
    <source>
        <strain evidence="5">Tak-1</strain>
    </source>
</reference>
<evidence type="ECO:0000313" key="5">
    <source>
        <dbReference type="EMBL" id="BBN12269.1"/>
    </source>
</evidence>
<reference evidence="8" key="3">
    <citation type="journal article" date="2020" name="Curr. Biol.">
        <title>Chromatin organization in early land plants reveals an ancestral association between H3K27me3, transposons, and constitutive heterochromatin.</title>
        <authorList>
            <person name="Montgomery S.A."/>
            <person name="Tanizawa Y."/>
            <person name="Galik B."/>
            <person name="Wang N."/>
            <person name="Ito T."/>
            <person name="Mochizuki T."/>
            <person name="Akimcheva S."/>
            <person name="Bowman J.L."/>
            <person name="Cognat V."/>
            <person name="Marechal-Drouard L."/>
            <person name="Ekker H."/>
            <person name="Hong S.F."/>
            <person name="Kohchi T."/>
            <person name="Lin S.S."/>
            <person name="Liu L.D."/>
            <person name="Nakamura Y."/>
            <person name="Valeeva L.R."/>
            <person name="Shakirov E.V."/>
            <person name="Shippen D.E."/>
            <person name="Wei W.L."/>
            <person name="Yagura M."/>
            <person name="Yamaoka S."/>
            <person name="Yamato K.T."/>
            <person name="Liu C."/>
            <person name="Berger F."/>
        </authorList>
    </citation>
    <scope>NUCLEOTIDE SEQUENCE [LARGE SCALE GENOMIC DNA]</scope>
    <source>
        <strain evidence="8">Tak-1</strain>
    </source>
</reference>
<dbReference type="EMBL" id="LVLJ01001709">
    <property type="protein sequence ID" value="OAE28543.1"/>
    <property type="molecule type" value="Genomic_DNA"/>
</dbReference>
<accession>A0A176W740</accession>
<keyword evidence="3" id="KW-0809">Transit peptide</keyword>
<organism evidence="6 7">
    <name type="scientific">Marchantia polymorpha subsp. ruderalis</name>
    <dbReference type="NCBI Taxonomy" id="1480154"/>
    <lineage>
        <taxon>Eukaryota</taxon>
        <taxon>Viridiplantae</taxon>
        <taxon>Streptophyta</taxon>
        <taxon>Embryophyta</taxon>
        <taxon>Marchantiophyta</taxon>
        <taxon>Marchantiopsida</taxon>
        <taxon>Marchantiidae</taxon>
        <taxon>Marchantiales</taxon>
        <taxon>Marchantiaceae</taxon>
        <taxon>Marchantia</taxon>
    </lineage>
</organism>
<gene>
    <name evidence="6" type="ORF">AXG93_2175s1260</name>
    <name evidence="5" type="ORF">Mp_5g18660</name>
</gene>
<dbReference type="GO" id="GO:0003676">
    <property type="term" value="F:nucleic acid binding"/>
    <property type="evidence" value="ECO:0007669"/>
    <property type="project" value="InterPro"/>
</dbReference>
<dbReference type="AlphaFoldDB" id="A0A176W740"/>
<proteinExistence type="inferred from homology"/>
<sequence>MGTLPFPSPCPLLPNAGRSSVIRFPSSVLSRSVKSFPCSQISRRVVRAICSVAEDNGLPSIPGEGFIDEEVRITSANREQPEENEKVIISTEWRSRTAKLFQEKPDYVSERYVRGSVKYQIELEQSFRLENPSSTSGDELEGEGSREDAESLSGLGGDSDGAGEESTSGKEEGTWSSETYLRQLLMQRRKSKQVFFSTEDPPFLSQSALATREARIEDPSADAGASLVRADMREKPVDDDELILRRALKKKRAIAEETLESALRAGGLGPTYSRDVMARLSPFVDRILTEAVYLKKVPAYKQLSFNSRARLYLDQSRVVDLIKWLKHQNLSVPRIGSLICLADENLERIKPRIEVLKSIYVKGRELGVVLEREPSLLDQSLAEIHNTIQILETAGIERKWLGLVVSRSPRVFSVGSDELLQKISMFTDLGVSPEDFGLLVFKFPAVLGNLSVEEMLSKVDYLRQIGLEDEVLRRVIVSTPQLLACSIGESWDKLLRYFHFLRIELSGIRRILGVQPEVFCLNLADTIAPKVRFLRAIGVRDEIIGQVIVSFPAILTYSLDKKIRPVVRFLLEGAGVAEADVGKVIAQKPELIGCSLEEKLQVIVKWFGSHRIPPRLLGGMIANFPPLLMYSIPTLHPKIRYFKRVMKRPLDDIIAFPRYFSYSLKTRIMPRHELLVKRGLSFSLKHMLACSDETFNSRVAAAESRVLEPGKMSEDVESDVDCEQDDDVFGSEREIQNVSALS</sequence>
<dbReference type="PANTHER" id="PTHR13068">
    <property type="entry name" value="CGI-12 PROTEIN-RELATED"/>
    <property type="match status" value="1"/>
</dbReference>